<dbReference type="SMART" id="SM00292">
    <property type="entry name" value="BRCT"/>
    <property type="match status" value="1"/>
</dbReference>
<dbReference type="InterPro" id="IPR036420">
    <property type="entry name" value="BRCT_dom_sf"/>
</dbReference>
<dbReference type="InterPro" id="IPR001357">
    <property type="entry name" value="BRCT_dom"/>
</dbReference>
<dbReference type="Pfam" id="PF00533">
    <property type="entry name" value="BRCT"/>
    <property type="match status" value="1"/>
</dbReference>
<dbReference type="Pfam" id="PF16508">
    <property type="entry name" value="NIBRIN_BRCT_II"/>
    <property type="match status" value="1"/>
</dbReference>
<dbReference type="GO" id="GO:0007095">
    <property type="term" value="P:mitotic G2 DNA damage checkpoint signaling"/>
    <property type="evidence" value="ECO:0007669"/>
    <property type="project" value="InterPro"/>
</dbReference>
<dbReference type="GO" id="GO:0005694">
    <property type="term" value="C:chromosome"/>
    <property type="evidence" value="ECO:0007669"/>
    <property type="project" value="UniProtKB-SubCell"/>
</dbReference>
<dbReference type="GO" id="GO:0030870">
    <property type="term" value="C:Mre11 complex"/>
    <property type="evidence" value="ECO:0007669"/>
    <property type="project" value="InterPro"/>
</dbReference>
<evidence type="ECO:0000256" key="7">
    <source>
        <dbReference type="ARBA" id="ARBA00023306"/>
    </source>
</evidence>
<feature type="compositionally biased region" description="Acidic residues" evidence="9">
    <location>
        <begin position="470"/>
        <end position="479"/>
    </location>
</feature>
<dbReference type="InterPro" id="IPR032429">
    <property type="entry name" value="Nibrin_BRCT2"/>
</dbReference>
<reference evidence="11" key="1">
    <citation type="submission" date="2022-12" db="EMBL/GenBank/DDBJ databases">
        <title>Chromosome-level genome assembly of the bean flower thrips Megalurothrips usitatus.</title>
        <authorList>
            <person name="Ma L."/>
            <person name="Liu Q."/>
            <person name="Li H."/>
            <person name="Cai W."/>
        </authorList>
    </citation>
    <scope>NUCLEOTIDE SEQUENCE</scope>
    <source>
        <strain evidence="11">Cailab_2022a</strain>
    </source>
</reference>
<evidence type="ECO:0000256" key="8">
    <source>
        <dbReference type="ARBA" id="ARBA00044757"/>
    </source>
</evidence>
<dbReference type="InterPro" id="IPR043014">
    <property type="entry name" value="Nibrin_BRCT2_sf"/>
</dbReference>
<evidence type="ECO:0000313" key="12">
    <source>
        <dbReference type="Proteomes" id="UP001075354"/>
    </source>
</evidence>
<dbReference type="Proteomes" id="UP001075354">
    <property type="component" value="Chromosome 8"/>
</dbReference>
<evidence type="ECO:0000256" key="1">
    <source>
        <dbReference type="ARBA" id="ARBA00004123"/>
    </source>
</evidence>
<comment type="caution">
    <text evidence="11">The sequence shown here is derived from an EMBL/GenBank/DDBJ whole genome shotgun (WGS) entry which is preliminary data.</text>
</comment>
<comment type="subcellular location">
    <subcellularLocation>
        <location evidence="2">Chromosome</location>
    </subcellularLocation>
    <subcellularLocation>
        <location evidence="1">Nucleus</location>
    </subcellularLocation>
</comment>
<dbReference type="Pfam" id="PF00498">
    <property type="entry name" value="FHA"/>
    <property type="match status" value="1"/>
</dbReference>
<comment type="similarity">
    <text evidence="8">Belongs to the Nibrin family.</text>
</comment>
<dbReference type="PANTHER" id="PTHR12162">
    <property type="entry name" value="NIBRIN-RELATED"/>
    <property type="match status" value="1"/>
</dbReference>
<feature type="compositionally biased region" description="Polar residues" evidence="9">
    <location>
        <begin position="509"/>
        <end position="519"/>
    </location>
</feature>
<accession>A0AAV7XJL0</accession>
<dbReference type="PANTHER" id="PTHR12162:SF0">
    <property type="entry name" value="NIBRIN"/>
    <property type="match status" value="1"/>
</dbReference>
<organism evidence="11 12">
    <name type="scientific">Megalurothrips usitatus</name>
    <name type="common">bean blossom thrips</name>
    <dbReference type="NCBI Taxonomy" id="439358"/>
    <lineage>
        <taxon>Eukaryota</taxon>
        <taxon>Metazoa</taxon>
        <taxon>Ecdysozoa</taxon>
        <taxon>Arthropoda</taxon>
        <taxon>Hexapoda</taxon>
        <taxon>Insecta</taxon>
        <taxon>Pterygota</taxon>
        <taxon>Neoptera</taxon>
        <taxon>Paraneoptera</taxon>
        <taxon>Thysanoptera</taxon>
        <taxon>Terebrantia</taxon>
        <taxon>Thripoidea</taxon>
        <taxon>Thripidae</taxon>
        <taxon>Megalurothrips</taxon>
    </lineage>
</organism>
<feature type="region of interest" description="Disordered" evidence="9">
    <location>
        <begin position="619"/>
        <end position="643"/>
    </location>
</feature>
<gene>
    <name evidence="11" type="ORF">ONE63_009634</name>
</gene>
<dbReference type="GO" id="GO:0000724">
    <property type="term" value="P:double-strand break repair via homologous recombination"/>
    <property type="evidence" value="ECO:0007669"/>
    <property type="project" value="TreeGrafter"/>
</dbReference>
<evidence type="ECO:0000256" key="2">
    <source>
        <dbReference type="ARBA" id="ARBA00004286"/>
    </source>
</evidence>
<dbReference type="SUPFAM" id="SSF49879">
    <property type="entry name" value="SMAD/FHA domain"/>
    <property type="match status" value="1"/>
</dbReference>
<evidence type="ECO:0000313" key="11">
    <source>
        <dbReference type="EMBL" id="KAJ1524755.1"/>
    </source>
</evidence>
<feature type="compositionally biased region" description="Basic and acidic residues" evidence="9">
    <location>
        <begin position="401"/>
        <end position="416"/>
    </location>
</feature>
<dbReference type="EMBL" id="JAPTSV010000008">
    <property type="protein sequence ID" value="KAJ1524755.1"/>
    <property type="molecule type" value="Genomic_DNA"/>
</dbReference>
<dbReference type="PROSITE" id="PS50006">
    <property type="entry name" value="FHA_DOMAIN"/>
    <property type="match status" value="1"/>
</dbReference>
<dbReference type="Gene3D" id="2.60.200.20">
    <property type="match status" value="1"/>
</dbReference>
<dbReference type="InterPro" id="IPR000253">
    <property type="entry name" value="FHA_dom"/>
</dbReference>
<evidence type="ECO:0000256" key="4">
    <source>
        <dbReference type="ARBA" id="ARBA00022763"/>
    </source>
</evidence>
<keyword evidence="5" id="KW-0234">DNA repair</keyword>
<proteinExistence type="inferred from homology"/>
<keyword evidence="12" id="KW-1185">Reference proteome</keyword>
<evidence type="ECO:0000256" key="6">
    <source>
        <dbReference type="ARBA" id="ARBA00023242"/>
    </source>
</evidence>
<dbReference type="CDD" id="cd17741">
    <property type="entry name" value="BRCT_nibrin"/>
    <property type="match status" value="1"/>
</dbReference>
<evidence type="ECO:0000256" key="5">
    <source>
        <dbReference type="ARBA" id="ARBA00023204"/>
    </source>
</evidence>
<feature type="compositionally biased region" description="Basic and acidic residues" evidence="9">
    <location>
        <begin position="578"/>
        <end position="589"/>
    </location>
</feature>
<dbReference type="Gene3D" id="3.40.50.10980">
    <property type="entry name" value="Nibrin, BRCT2 domain"/>
    <property type="match status" value="1"/>
</dbReference>
<protein>
    <recommendedName>
        <fullName evidence="10">FHA domain-containing protein</fullName>
    </recommendedName>
</protein>
<feature type="domain" description="FHA" evidence="10">
    <location>
        <begin position="15"/>
        <end position="69"/>
    </location>
</feature>
<feature type="region of interest" description="Disordered" evidence="9">
    <location>
        <begin position="444"/>
        <end position="589"/>
    </location>
</feature>
<feature type="compositionally biased region" description="Acidic residues" evidence="9">
    <location>
        <begin position="492"/>
        <end position="501"/>
    </location>
</feature>
<feature type="region of interest" description="Disordered" evidence="9">
    <location>
        <begin position="656"/>
        <end position="708"/>
    </location>
</feature>
<feature type="compositionally biased region" description="Polar residues" evidence="9">
    <location>
        <begin position="561"/>
        <end position="574"/>
    </location>
</feature>
<feature type="compositionally biased region" description="Polar residues" evidence="9">
    <location>
        <begin position="619"/>
        <end position="633"/>
    </location>
</feature>
<feature type="compositionally biased region" description="Acidic residues" evidence="9">
    <location>
        <begin position="691"/>
        <end position="700"/>
    </location>
</feature>
<dbReference type="EMBL" id="JAPTSV010000008">
    <property type="protein sequence ID" value="KAJ1524756.1"/>
    <property type="molecule type" value="Genomic_DNA"/>
</dbReference>
<evidence type="ECO:0000259" key="10">
    <source>
        <dbReference type="PROSITE" id="PS50006"/>
    </source>
</evidence>
<keyword evidence="4" id="KW-0227">DNA damage</keyword>
<dbReference type="InterPro" id="IPR008984">
    <property type="entry name" value="SMAD_FHA_dom_sf"/>
</dbReference>
<dbReference type="AlphaFoldDB" id="A0AAV7XJL0"/>
<dbReference type="Gene3D" id="3.40.50.10190">
    <property type="entry name" value="BRCT domain"/>
    <property type="match status" value="1"/>
</dbReference>
<evidence type="ECO:0000256" key="9">
    <source>
        <dbReference type="SAM" id="MobiDB-lite"/>
    </source>
</evidence>
<sequence length="708" mass="78907">MWCLELVEGDSVYELTPGKTHTVSRKVGDIVLANDVSVSRKHAFLAVKCPITDGVSLWDESSKYGTFVNKGIDDSKRIEKNLKVTIKDGGLVRFGLQNNVWRLKRFPPCVCLHMLKPDDKKNVKSVISQLGGKVVENWSKDPSYLVTSSVRLTFEVMCALVSGKHIVTPQFWNSLMNAGNETPGDPSKFVPPLLDKRLSNNSSLCLPNTARKSLFKDKLFIFPNSKSFNVFKGLIELAGGKAEKISECHMPLSDYCKPHVAVLNCSENDQTSFFNKVLSTLIQNNLRVIHEEEIGLAIWKVSTARHCNPRQTLTKAPADFLRLSRQSEMDIGNILVENTEDIAATATGPVSTDMVIPPSFSDNNLHSSEDNTMSMSVLIAPKPSIPASSAGPTRKRSRGNSSDRADTKSVDIKVEPDSAGEEDLFADEVPAKKLCVTGKMKKRHIEDSDEEFLLPSPPKKRNKQKAVKDDDCDLFDLPEEPQSLRENKRDNDDDDDDVELDFLEKSSRFNKSSKVSTHNQSRDLFETQEPSGAASTSNGKRKERGDSDQEVPPPKRAPKDVTNTLETKPTQTVKLNFVKKEARDSEHVNDVNDELSSQFHSNVIVTKLVKRDLSKSTIESVNGRNNSTNSTKPNFKKFRKNWPVSTSSERRLITTVVQSSRGRSSNGDSEDDEDSFLPSRPINRQNNASINDDDDDDDEFALPSFSQV</sequence>
<feature type="compositionally biased region" description="Basic and acidic residues" evidence="9">
    <location>
        <begin position="482"/>
        <end position="491"/>
    </location>
</feature>
<keyword evidence="3" id="KW-0158">Chromosome</keyword>
<dbReference type="SUPFAM" id="SSF52113">
    <property type="entry name" value="BRCT domain"/>
    <property type="match status" value="1"/>
</dbReference>
<dbReference type="CDD" id="cd22667">
    <property type="entry name" value="FHA_NBN"/>
    <property type="match status" value="1"/>
</dbReference>
<keyword evidence="6" id="KW-0539">Nucleus</keyword>
<dbReference type="InterPro" id="IPR040227">
    <property type="entry name" value="Nibrin-rel"/>
</dbReference>
<evidence type="ECO:0000256" key="3">
    <source>
        <dbReference type="ARBA" id="ARBA00022454"/>
    </source>
</evidence>
<dbReference type="GO" id="GO:0003684">
    <property type="term" value="F:damaged DNA binding"/>
    <property type="evidence" value="ECO:0007669"/>
    <property type="project" value="TreeGrafter"/>
</dbReference>
<feature type="region of interest" description="Disordered" evidence="9">
    <location>
        <begin position="382"/>
        <end position="424"/>
    </location>
</feature>
<name>A0AAV7XJL0_9NEOP</name>
<feature type="compositionally biased region" description="Polar residues" evidence="9">
    <location>
        <begin position="528"/>
        <end position="538"/>
    </location>
</feature>
<keyword evidence="7" id="KW-0131">Cell cycle</keyword>